<evidence type="ECO:0000256" key="5">
    <source>
        <dbReference type="ARBA" id="ARBA00019087"/>
    </source>
</evidence>
<feature type="domain" description="4'-phosphopantetheinyl transferase" evidence="13">
    <location>
        <begin position="5"/>
        <end position="72"/>
    </location>
</feature>
<keyword evidence="7" id="KW-0259">Enterobactin biosynthesis</keyword>
<feature type="binding site" evidence="12">
    <location>
        <position position="40"/>
    </location>
    <ligand>
        <name>CoA</name>
        <dbReference type="ChEBI" id="CHEBI:57287"/>
    </ligand>
</feature>
<dbReference type="STRING" id="1035707.SAMN05216552_100297"/>
<comment type="catalytic activity">
    <reaction evidence="10">
        <text>apo-[aryl-carrier protein] + CoA = holo-[aryl-carrier protein] + adenosine 3',5'-bisphosphate + H(+)</text>
        <dbReference type="Rhea" id="RHEA:48404"/>
        <dbReference type="Rhea" id="RHEA-COMP:15903"/>
        <dbReference type="Rhea" id="RHEA-COMP:17557"/>
        <dbReference type="ChEBI" id="CHEBI:15378"/>
        <dbReference type="ChEBI" id="CHEBI:29999"/>
        <dbReference type="ChEBI" id="CHEBI:57287"/>
        <dbReference type="ChEBI" id="CHEBI:58343"/>
        <dbReference type="ChEBI" id="CHEBI:64479"/>
    </reaction>
</comment>
<dbReference type="InterPro" id="IPR008278">
    <property type="entry name" value="4-PPantetheinyl_Trfase_dom"/>
</dbReference>
<evidence type="ECO:0000256" key="11">
    <source>
        <dbReference type="ARBA" id="ARBA00049191"/>
    </source>
</evidence>
<reference evidence="15" key="1">
    <citation type="submission" date="2016-10" db="EMBL/GenBank/DDBJ databases">
        <authorList>
            <person name="Varghese N."/>
            <person name="Submissions S."/>
        </authorList>
    </citation>
    <scope>NUCLEOTIDE SEQUENCE [LARGE SCALE GENOMIC DNA]</scope>
    <source>
        <strain evidence="15">CGMCC 1.11014</strain>
    </source>
</reference>
<dbReference type="GO" id="GO:0008897">
    <property type="term" value="F:holo-[acyl-carrier-protein] synthase activity"/>
    <property type="evidence" value="ECO:0007669"/>
    <property type="project" value="InterPro"/>
</dbReference>
<comment type="subunit">
    <text evidence="4">EntB, EntD, EntE, and EntF form a multienzyme complex called enterobactin synthase.</text>
</comment>
<evidence type="ECO:0000256" key="2">
    <source>
        <dbReference type="ARBA" id="ARBA00004993"/>
    </source>
</evidence>
<evidence type="ECO:0000259" key="13">
    <source>
        <dbReference type="Pfam" id="PF01648"/>
    </source>
</evidence>
<protein>
    <recommendedName>
        <fullName evidence="5">Enterobactin synthase component D</fullName>
    </recommendedName>
    <alternativeName>
        <fullName evidence="8">4'-phosphopantetheinyl transferase EntD</fullName>
    </alternativeName>
    <alternativeName>
        <fullName evidence="9">Enterochelin synthase D</fullName>
    </alternativeName>
</protein>
<evidence type="ECO:0000256" key="10">
    <source>
        <dbReference type="ARBA" id="ARBA00049176"/>
    </source>
</evidence>
<evidence type="ECO:0000256" key="7">
    <source>
        <dbReference type="ARBA" id="ARBA00023191"/>
    </source>
</evidence>
<evidence type="ECO:0000256" key="12">
    <source>
        <dbReference type="PIRSR" id="PIRSR603542-1"/>
    </source>
</evidence>
<dbReference type="UniPathway" id="UPA00017"/>
<dbReference type="EMBL" id="FPBO01000002">
    <property type="protein sequence ID" value="SFU36537.1"/>
    <property type="molecule type" value="Genomic_DNA"/>
</dbReference>
<dbReference type="GO" id="GO:0005886">
    <property type="term" value="C:plasma membrane"/>
    <property type="evidence" value="ECO:0007669"/>
    <property type="project" value="TreeGrafter"/>
</dbReference>
<name>A0A1I7FK32_9BURK</name>
<keyword evidence="6" id="KW-0808">Transferase</keyword>
<evidence type="ECO:0000313" key="14">
    <source>
        <dbReference type="EMBL" id="SFU36537.1"/>
    </source>
</evidence>
<organism evidence="14 15">
    <name type="scientific">Pseudoduganella namucuonensis</name>
    <dbReference type="NCBI Taxonomy" id="1035707"/>
    <lineage>
        <taxon>Bacteria</taxon>
        <taxon>Pseudomonadati</taxon>
        <taxon>Pseudomonadota</taxon>
        <taxon>Betaproteobacteria</taxon>
        <taxon>Burkholderiales</taxon>
        <taxon>Oxalobacteraceae</taxon>
        <taxon>Telluria group</taxon>
        <taxon>Pseudoduganella</taxon>
    </lineage>
</organism>
<dbReference type="AlphaFoldDB" id="A0A1I7FK32"/>
<dbReference type="Proteomes" id="UP000199391">
    <property type="component" value="Unassembled WGS sequence"/>
</dbReference>
<gene>
    <name evidence="14" type="ORF">SAMN05216552_100297</name>
</gene>
<dbReference type="InterPro" id="IPR003542">
    <property type="entry name" value="Enbac_synth_compD-like"/>
</dbReference>
<dbReference type="Pfam" id="PF01648">
    <property type="entry name" value="ACPS"/>
    <property type="match status" value="1"/>
</dbReference>
<comment type="pathway">
    <text evidence="2">Siderophore biosynthesis; enterobactin biosynthesis.</text>
</comment>
<comment type="catalytic activity">
    <reaction evidence="11">
        <text>apo-[peptidyl-carrier protein] + CoA = holo-[peptidyl-carrier protein] + adenosine 3',5'-bisphosphate + H(+)</text>
        <dbReference type="Rhea" id="RHEA:46228"/>
        <dbReference type="Rhea" id="RHEA-COMP:11479"/>
        <dbReference type="Rhea" id="RHEA-COMP:11480"/>
        <dbReference type="ChEBI" id="CHEBI:15378"/>
        <dbReference type="ChEBI" id="CHEBI:29999"/>
        <dbReference type="ChEBI" id="CHEBI:57287"/>
        <dbReference type="ChEBI" id="CHEBI:58343"/>
        <dbReference type="ChEBI" id="CHEBI:64479"/>
    </reaction>
</comment>
<proteinExistence type="inferred from homology"/>
<evidence type="ECO:0000256" key="3">
    <source>
        <dbReference type="ARBA" id="ARBA00008342"/>
    </source>
</evidence>
<evidence type="ECO:0000256" key="1">
    <source>
        <dbReference type="ARBA" id="ARBA00003937"/>
    </source>
</evidence>
<dbReference type="PANTHER" id="PTHR38096:SF1">
    <property type="entry name" value="ENTEROBACTIN SYNTHASE COMPONENT D"/>
    <property type="match status" value="1"/>
</dbReference>
<evidence type="ECO:0000256" key="4">
    <source>
        <dbReference type="ARBA" id="ARBA00011503"/>
    </source>
</evidence>
<dbReference type="GO" id="GO:0000287">
    <property type="term" value="F:magnesium ion binding"/>
    <property type="evidence" value="ECO:0007669"/>
    <property type="project" value="InterPro"/>
</dbReference>
<comment type="similarity">
    <text evidence="3">Belongs to the P-Pant transferase superfamily. EntD family.</text>
</comment>
<dbReference type="PANTHER" id="PTHR38096">
    <property type="entry name" value="ENTEROBACTIN SYNTHASE COMPONENT D"/>
    <property type="match status" value="1"/>
</dbReference>
<sequence length="111" mass="12576">MDDSLASNIADTIIDQHERQLLAGPWRFSQGLSLVFSAKESFFKAAFPLVKRYFDFDGVRMVDIDYAAKRFSLRVAEPLAPELPRGRILTGSFQYDEKSVFTVLAQRPSLS</sequence>
<dbReference type="GO" id="GO:0009366">
    <property type="term" value="C:enterobactin synthetase complex"/>
    <property type="evidence" value="ECO:0007669"/>
    <property type="project" value="InterPro"/>
</dbReference>
<dbReference type="InterPro" id="IPR037143">
    <property type="entry name" value="4-PPantetheinyl_Trfase_dom_sf"/>
</dbReference>
<feature type="binding site" evidence="12">
    <location>
        <position position="44"/>
    </location>
    <ligand>
        <name>CoA</name>
        <dbReference type="ChEBI" id="CHEBI:57287"/>
    </ligand>
</feature>
<dbReference type="SUPFAM" id="SSF56214">
    <property type="entry name" value="4'-phosphopantetheinyl transferase"/>
    <property type="match status" value="1"/>
</dbReference>
<evidence type="ECO:0000256" key="8">
    <source>
        <dbReference type="ARBA" id="ARBA00029894"/>
    </source>
</evidence>
<keyword evidence="15" id="KW-1185">Reference proteome</keyword>
<evidence type="ECO:0000256" key="9">
    <source>
        <dbReference type="ARBA" id="ARBA00031996"/>
    </source>
</evidence>
<evidence type="ECO:0000256" key="6">
    <source>
        <dbReference type="ARBA" id="ARBA00022679"/>
    </source>
</evidence>
<evidence type="ECO:0000313" key="15">
    <source>
        <dbReference type="Proteomes" id="UP000199391"/>
    </source>
</evidence>
<accession>A0A1I7FK32</accession>
<comment type="function">
    <text evidence="1">Involved in the biosynthesis of the siderophore enterobactin (enterochelin), which is a macrocyclic trimeric lactone of N-(2,3-dihydroxybenzoyl)-serine. The serine trilactone serves as a scaffolding for the three catechol functionalities that provide hexadentate coordination for the tightly ligated iron(2+) atoms. Plays an essential role in the assembly of the enterobactin by catalyzing the transfer of the 4'-phosphopantetheine (Ppant) moiety from coenzyme A to the apo-domains of both EntB (ArCP domain) and EntF (PCP domain) to yield their holo-forms which make them competent for the activation of 2,3-dihydroxybenzoate (DHB) and L-serine, respectively.</text>
</comment>
<dbReference type="GO" id="GO:0009239">
    <property type="term" value="P:enterobactin biosynthetic process"/>
    <property type="evidence" value="ECO:0007669"/>
    <property type="project" value="UniProtKB-UniPathway"/>
</dbReference>